<keyword evidence="2" id="KW-1185">Reference proteome</keyword>
<evidence type="ECO:0008006" key="3">
    <source>
        <dbReference type="Google" id="ProtNLM"/>
    </source>
</evidence>
<dbReference type="Pfam" id="PF14085">
    <property type="entry name" value="DUF4265"/>
    <property type="match status" value="1"/>
</dbReference>
<dbReference type="AlphaFoldDB" id="A0A1S8CY89"/>
<dbReference type="Proteomes" id="UP000192132">
    <property type="component" value="Unassembled WGS sequence"/>
</dbReference>
<dbReference type="InterPro" id="IPR025361">
    <property type="entry name" value="DUF4265"/>
</dbReference>
<gene>
    <name evidence="1" type="ORF">BKE30_00410</name>
</gene>
<evidence type="ECO:0000313" key="2">
    <source>
        <dbReference type="Proteomes" id="UP000192132"/>
    </source>
</evidence>
<dbReference type="OrthoDB" id="8617673at2"/>
<evidence type="ECO:0000313" key="1">
    <source>
        <dbReference type="EMBL" id="ONG42304.1"/>
    </source>
</evidence>
<dbReference type="RefSeq" id="WP_076876691.1">
    <property type="nucleotide sequence ID" value="NZ_MLCN01000001.1"/>
</dbReference>
<organism evidence="1 2">
    <name type="scientific">Alkanindiges hydrocarboniclasticus</name>
    <dbReference type="NCBI Taxonomy" id="1907941"/>
    <lineage>
        <taxon>Bacteria</taxon>
        <taxon>Pseudomonadati</taxon>
        <taxon>Pseudomonadota</taxon>
        <taxon>Gammaproteobacteria</taxon>
        <taxon>Moraxellales</taxon>
        <taxon>Moraxellaceae</taxon>
        <taxon>Alkanindiges</taxon>
    </lineage>
</organism>
<comment type="caution">
    <text evidence="1">The sequence shown here is derived from an EMBL/GenBank/DDBJ whole genome shotgun (WGS) entry which is preliminary data.</text>
</comment>
<sequence length="159" mass="18165">MSEDALQEKLVKVVLVQEYEDSDEADTESPWALDLGNHHYQLKNFPFFFYGLSYDDIFEAKPSAEYEDDSRPYFTKVIQKSGHRTARIFLKNSIQKSDEAAQVLTQLRALHCGYEGNGSTFFVVNIQPHCDFAAAMHLIENSTEVEMWEMADPVDEGAD</sequence>
<protein>
    <recommendedName>
        <fullName evidence="3">DUF4265 domain-containing protein</fullName>
    </recommendedName>
</protein>
<name>A0A1S8CY89_9GAMM</name>
<accession>A0A1S8CY89</accession>
<dbReference type="EMBL" id="MLCN01000001">
    <property type="protein sequence ID" value="ONG42304.1"/>
    <property type="molecule type" value="Genomic_DNA"/>
</dbReference>
<reference evidence="1 2" key="1">
    <citation type="submission" date="2016-10" db="EMBL/GenBank/DDBJ databases">
        <title>Draft Genome sequence of Alkanindiges sp. strain H1.</title>
        <authorList>
            <person name="Subhash Y."/>
            <person name="Lee S."/>
        </authorList>
    </citation>
    <scope>NUCLEOTIDE SEQUENCE [LARGE SCALE GENOMIC DNA]</scope>
    <source>
        <strain evidence="1 2">H1</strain>
    </source>
</reference>
<proteinExistence type="predicted"/>